<name>A0ABU5J450_9BACI</name>
<keyword evidence="3" id="KW-1185">Reference proteome</keyword>
<gene>
    <name evidence="2" type="ORF">SM124_21090</name>
</gene>
<accession>A0ABU5J450</accession>
<dbReference type="RefSeq" id="WP_322448488.1">
    <property type="nucleotide sequence ID" value="NZ_JAXOFX010000021.1"/>
</dbReference>
<reference evidence="2 3" key="1">
    <citation type="submission" date="2023-11" db="EMBL/GenBank/DDBJ databases">
        <title>Bacillus jintuensis, isolated from a mudflat on the Beibu Gulf coast.</title>
        <authorList>
            <person name="Li M."/>
        </authorList>
    </citation>
    <scope>NUCLEOTIDE SEQUENCE [LARGE SCALE GENOMIC DNA]</scope>
    <source>
        <strain evidence="2 3">31A1R</strain>
    </source>
</reference>
<comment type="caution">
    <text evidence="2">The sequence shown here is derived from an EMBL/GenBank/DDBJ whole genome shotgun (WGS) entry which is preliminary data.</text>
</comment>
<sequence length="76" mass="8956">MAKSKAKKYREKLSREGNRNPEANRSPFALLDLQTKKTKTKKDCLYQKKHKNHYSREGIDGSFYFPNGYIFTILLN</sequence>
<feature type="compositionally biased region" description="Basic residues" evidence="1">
    <location>
        <begin position="1"/>
        <end position="10"/>
    </location>
</feature>
<proteinExistence type="predicted"/>
<dbReference type="EMBL" id="JAXOFX010000021">
    <property type="protein sequence ID" value="MDZ5474194.1"/>
    <property type="molecule type" value="Genomic_DNA"/>
</dbReference>
<organism evidence="2 3">
    <name type="scientific">Robertmurraya mangrovi</name>
    <dbReference type="NCBI Taxonomy" id="3098077"/>
    <lineage>
        <taxon>Bacteria</taxon>
        <taxon>Bacillati</taxon>
        <taxon>Bacillota</taxon>
        <taxon>Bacilli</taxon>
        <taxon>Bacillales</taxon>
        <taxon>Bacillaceae</taxon>
        <taxon>Robertmurraya</taxon>
    </lineage>
</organism>
<evidence type="ECO:0000256" key="1">
    <source>
        <dbReference type="SAM" id="MobiDB-lite"/>
    </source>
</evidence>
<evidence type="ECO:0000313" key="3">
    <source>
        <dbReference type="Proteomes" id="UP001290455"/>
    </source>
</evidence>
<feature type="region of interest" description="Disordered" evidence="1">
    <location>
        <begin position="1"/>
        <end position="26"/>
    </location>
</feature>
<evidence type="ECO:0000313" key="2">
    <source>
        <dbReference type="EMBL" id="MDZ5474194.1"/>
    </source>
</evidence>
<dbReference type="Proteomes" id="UP001290455">
    <property type="component" value="Unassembled WGS sequence"/>
</dbReference>
<protein>
    <submittedName>
        <fullName evidence="2">Uncharacterized protein</fullName>
    </submittedName>
</protein>